<proteinExistence type="predicted"/>
<dbReference type="Proteomes" id="UP000460435">
    <property type="component" value="Unassembled WGS sequence"/>
</dbReference>
<organism evidence="3 4">
    <name type="scientific">Phytoactinopolyspora mesophila</name>
    <dbReference type="NCBI Taxonomy" id="2650750"/>
    <lineage>
        <taxon>Bacteria</taxon>
        <taxon>Bacillati</taxon>
        <taxon>Actinomycetota</taxon>
        <taxon>Actinomycetes</taxon>
        <taxon>Jiangellales</taxon>
        <taxon>Jiangellaceae</taxon>
        <taxon>Phytoactinopolyspora</taxon>
    </lineage>
</organism>
<gene>
    <name evidence="3" type="ORF">F7O44_01230</name>
</gene>
<feature type="domain" description="HTH marR-type" evidence="2">
    <location>
        <begin position="81"/>
        <end position="138"/>
    </location>
</feature>
<feature type="compositionally biased region" description="Basic residues" evidence="1">
    <location>
        <begin position="27"/>
        <end position="38"/>
    </location>
</feature>
<reference evidence="3 4" key="1">
    <citation type="submission" date="2019-11" db="EMBL/GenBank/DDBJ databases">
        <authorList>
            <person name="Li X.-J."/>
            <person name="Feng X.-M."/>
        </authorList>
    </citation>
    <scope>NUCLEOTIDE SEQUENCE [LARGE SCALE GENOMIC DNA]</scope>
    <source>
        <strain evidence="3 4">XMNu-373</strain>
    </source>
</reference>
<comment type="caution">
    <text evidence="3">The sequence shown here is derived from an EMBL/GenBank/DDBJ whole genome shotgun (WGS) entry which is preliminary data.</text>
</comment>
<protein>
    <submittedName>
        <fullName evidence="3">MarR family transcriptional regulator</fullName>
    </submittedName>
</protein>
<dbReference type="Gene3D" id="1.10.10.10">
    <property type="entry name" value="Winged helix-like DNA-binding domain superfamily/Winged helix DNA-binding domain"/>
    <property type="match status" value="1"/>
</dbReference>
<evidence type="ECO:0000256" key="1">
    <source>
        <dbReference type="SAM" id="MobiDB-lite"/>
    </source>
</evidence>
<dbReference type="GO" id="GO:0003700">
    <property type="term" value="F:DNA-binding transcription factor activity"/>
    <property type="evidence" value="ECO:0007669"/>
    <property type="project" value="InterPro"/>
</dbReference>
<dbReference type="Pfam" id="PF12802">
    <property type="entry name" value="MarR_2"/>
    <property type="match status" value="1"/>
</dbReference>
<dbReference type="InterPro" id="IPR036390">
    <property type="entry name" value="WH_DNA-bd_sf"/>
</dbReference>
<feature type="compositionally biased region" description="Pro residues" evidence="1">
    <location>
        <begin position="1"/>
        <end position="10"/>
    </location>
</feature>
<name>A0A7K3LXH3_9ACTN</name>
<evidence type="ECO:0000313" key="4">
    <source>
        <dbReference type="Proteomes" id="UP000460435"/>
    </source>
</evidence>
<accession>A0A7K3LXH3</accession>
<dbReference type="AlphaFoldDB" id="A0A7K3LXH3"/>
<feature type="region of interest" description="Disordered" evidence="1">
    <location>
        <begin position="1"/>
        <end position="50"/>
    </location>
</feature>
<dbReference type="EMBL" id="WLZY01000001">
    <property type="protein sequence ID" value="NDL55685.1"/>
    <property type="molecule type" value="Genomic_DNA"/>
</dbReference>
<keyword evidence="4" id="KW-1185">Reference proteome</keyword>
<dbReference type="SUPFAM" id="SSF46785">
    <property type="entry name" value="Winged helix' DNA-binding domain"/>
    <property type="match status" value="1"/>
</dbReference>
<evidence type="ECO:0000313" key="3">
    <source>
        <dbReference type="EMBL" id="NDL55685.1"/>
    </source>
</evidence>
<dbReference type="InterPro" id="IPR000835">
    <property type="entry name" value="HTH_MarR-typ"/>
</dbReference>
<evidence type="ECO:0000259" key="2">
    <source>
        <dbReference type="Pfam" id="PF12802"/>
    </source>
</evidence>
<sequence length="205" mass="22438">MDLPRPPRNTPAPGVNSPDQDKEKTHKASRSRVRRKHAPPPNAVTEPVPTIDPDNFIPRLLALVSNALVWRESTLLREHVGLGTNDWRVLSSLAIYPGASATEVSEFVGLNKAVISKSVNVLASRGLIVLSDGPRGSRPMYLTRAGVETHDAIYPLSVSGQDIIIDDLTEEEISEFKRILRLMTARIRETPVPSNGATPETEPEA</sequence>
<dbReference type="InterPro" id="IPR036388">
    <property type="entry name" value="WH-like_DNA-bd_sf"/>
</dbReference>